<dbReference type="InterPro" id="IPR008862">
    <property type="entry name" value="Tcp11"/>
</dbReference>
<proteinExistence type="inferred from homology"/>
<dbReference type="Proteomes" id="UP000077266">
    <property type="component" value="Unassembled WGS sequence"/>
</dbReference>
<sequence>MEQIEFTALLHTMANRPDKALPPGKSVLSILARSRDNPQPEDPVAARIADMMTRAFFDSAAEILASADTSAQLARLQMLYTDLHTAYTDVLPPVLPQMHTLSSPIALDPSRSPLEIGRSDLRSLLAAIRKRCARVRDAAVDTLTQLLTTAPADDVTALAKAIADAVRGLLKLAEDMKNDMLSHAAAQWREEDVRRWLREEALVNERATILSLWPVDRSRRLWEAWMAVSGTENTSKLERWVARLITAAGSNQPVSPPPLQPTEEADATLNVLPPYFVFCIPELVRVQNLVQALVITAALRSLVPTASSASPLVSRIWTLLSAEADADPFARSETTLPDLSAEVQRAWREAHPDEDADAEKRLAAAIERILRYEDPVFALLQKRVLGALRTSIVPAVEKYRARGAPLRLLAGRGRGHRATPSQGSGSAHDDGFAVDVGVVKGFEDDALKAGLKTCATELGSVVRWIIDVWGDEVL</sequence>
<accession>A0A165N740</accession>
<reference evidence="2 3" key="1">
    <citation type="journal article" date="2016" name="Mol. Biol. Evol.">
        <title>Comparative Genomics of Early-Diverging Mushroom-Forming Fungi Provides Insights into the Origins of Lignocellulose Decay Capabilities.</title>
        <authorList>
            <person name="Nagy L.G."/>
            <person name="Riley R."/>
            <person name="Tritt A."/>
            <person name="Adam C."/>
            <person name="Daum C."/>
            <person name="Floudas D."/>
            <person name="Sun H."/>
            <person name="Yadav J.S."/>
            <person name="Pangilinan J."/>
            <person name="Larsson K.H."/>
            <person name="Matsuura K."/>
            <person name="Barry K."/>
            <person name="Labutti K."/>
            <person name="Kuo R."/>
            <person name="Ohm R.A."/>
            <person name="Bhattacharya S.S."/>
            <person name="Shirouzu T."/>
            <person name="Yoshinaga Y."/>
            <person name="Martin F.M."/>
            <person name="Grigoriev I.V."/>
            <person name="Hibbett D.S."/>
        </authorList>
    </citation>
    <scope>NUCLEOTIDE SEQUENCE [LARGE SCALE GENOMIC DNA]</scope>
    <source>
        <strain evidence="2 3">HHB12029</strain>
    </source>
</reference>
<evidence type="ECO:0000313" key="2">
    <source>
        <dbReference type="EMBL" id="KZW00317.1"/>
    </source>
</evidence>
<gene>
    <name evidence="2" type="ORF">EXIGLDRAFT_639757</name>
</gene>
<dbReference type="STRING" id="1314781.A0A165N740"/>
<keyword evidence="3" id="KW-1185">Reference proteome</keyword>
<dbReference type="InParanoid" id="A0A165N740"/>
<dbReference type="EMBL" id="KV425902">
    <property type="protein sequence ID" value="KZW00317.1"/>
    <property type="molecule type" value="Genomic_DNA"/>
</dbReference>
<organism evidence="2 3">
    <name type="scientific">Exidia glandulosa HHB12029</name>
    <dbReference type="NCBI Taxonomy" id="1314781"/>
    <lineage>
        <taxon>Eukaryota</taxon>
        <taxon>Fungi</taxon>
        <taxon>Dikarya</taxon>
        <taxon>Basidiomycota</taxon>
        <taxon>Agaricomycotina</taxon>
        <taxon>Agaricomycetes</taxon>
        <taxon>Auriculariales</taxon>
        <taxon>Exidiaceae</taxon>
        <taxon>Exidia</taxon>
    </lineage>
</organism>
<evidence type="ECO:0000313" key="3">
    <source>
        <dbReference type="Proteomes" id="UP000077266"/>
    </source>
</evidence>
<dbReference type="AlphaFoldDB" id="A0A165N740"/>
<evidence type="ECO:0000256" key="1">
    <source>
        <dbReference type="ARBA" id="ARBA00010954"/>
    </source>
</evidence>
<comment type="similarity">
    <text evidence="1">Belongs to the TCP11 family.</text>
</comment>
<protein>
    <submittedName>
        <fullName evidence="2">Uncharacterized protein</fullName>
    </submittedName>
</protein>
<name>A0A165N740_EXIGL</name>
<dbReference type="Pfam" id="PF05794">
    <property type="entry name" value="Tcp11"/>
    <property type="match status" value="1"/>
</dbReference>
<dbReference type="OrthoDB" id="276323at2759"/>